<evidence type="ECO:0000256" key="3">
    <source>
        <dbReference type="ARBA" id="ARBA00022692"/>
    </source>
</evidence>
<keyword evidence="11" id="KW-1185">Reference proteome</keyword>
<organism evidence="10">
    <name type="scientific">Blastocystis hominis</name>
    <dbReference type="NCBI Taxonomy" id="12968"/>
    <lineage>
        <taxon>Eukaryota</taxon>
        <taxon>Sar</taxon>
        <taxon>Stramenopiles</taxon>
        <taxon>Bigyra</taxon>
        <taxon>Opalozoa</taxon>
        <taxon>Opalinata</taxon>
        <taxon>Blastocystidae</taxon>
        <taxon>Blastocystis</taxon>
    </lineage>
</organism>
<dbReference type="SUPFAM" id="SSF58038">
    <property type="entry name" value="SNARE fusion complex"/>
    <property type="match status" value="1"/>
</dbReference>
<evidence type="ECO:0000256" key="5">
    <source>
        <dbReference type="ARBA" id="ARBA00022989"/>
    </source>
</evidence>
<dbReference type="Gene3D" id="1.20.58.400">
    <property type="entry name" value="t-snare proteins"/>
    <property type="match status" value="1"/>
</dbReference>
<protein>
    <recommendedName>
        <fullName evidence="9">Vesicle transport v-SNARE N-terminal domain-containing protein</fullName>
    </recommendedName>
</protein>
<evidence type="ECO:0000313" key="10">
    <source>
        <dbReference type="EMBL" id="CBK19707.2"/>
    </source>
</evidence>
<dbReference type="Gene3D" id="1.20.5.110">
    <property type="match status" value="1"/>
</dbReference>
<keyword evidence="3 8" id="KW-0812">Transmembrane</keyword>
<name>D8LV68_BLAHO</name>
<evidence type="ECO:0000256" key="7">
    <source>
        <dbReference type="ARBA" id="ARBA00023136"/>
    </source>
</evidence>
<evidence type="ECO:0000256" key="4">
    <source>
        <dbReference type="ARBA" id="ARBA00022927"/>
    </source>
</evidence>
<dbReference type="GO" id="GO:0006906">
    <property type="term" value="P:vesicle fusion"/>
    <property type="evidence" value="ECO:0007669"/>
    <property type="project" value="TreeGrafter"/>
</dbReference>
<feature type="transmembrane region" description="Helical" evidence="8">
    <location>
        <begin position="188"/>
        <end position="209"/>
    </location>
</feature>
<dbReference type="GO" id="GO:0012507">
    <property type="term" value="C:ER to Golgi transport vesicle membrane"/>
    <property type="evidence" value="ECO:0007669"/>
    <property type="project" value="TreeGrafter"/>
</dbReference>
<feature type="domain" description="Vesicle transport v-SNARE N-terminal" evidence="9">
    <location>
        <begin position="1"/>
        <end position="92"/>
    </location>
</feature>
<gene>
    <name evidence="10" type="ORF">GSBLH_T00000140001</name>
</gene>
<dbReference type="Proteomes" id="UP000008312">
    <property type="component" value="Unassembled WGS sequence"/>
</dbReference>
<evidence type="ECO:0000256" key="2">
    <source>
        <dbReference type="ARBA" id="ARBA00022448"/>
    </source>
</evidence>
<dbReference type="OrthoDB" id="430637at2759"/>
<accession>D8LV68</accession>
<dbReference type="PANTHER" id="PTHR21230:SF26">
    <property type="entry name" value="VESICLE TRANSPORT THROUGH INTERACTION WITH T-SNARES HOMOLOG 1A"/>
    <property type="match status" value="1"/>
</dbReference>
<dbReference type="FunCoup" id="D8LV68">
    <property type="interactions" value="103"/>
</dbReference>
<evidence type="ECO:0000256" key="1">
    <source>
        <dbReference type="ARBA" id="ARBA00004211"/>
    </source>
</evidence>
<dbReference type="Pfam" id="PF12352">
    <property type="entry name" value="V-SNARE_C"/>
    <property type="match status" value="1"/>
</dbReference>
<dbReference type="InterPro" id="IPR038407">
    <property type="entry name" value="v-SNARE_N_sf"/>
</dbReference>
<keyword evidence="4" id="KW-0653">Protein transport</keyword>
<dbReference type="InParanoid" id="D8LV68"/>
<dbReference type="GeneID" id="24917459"/>
<keyword evidence="5 8" id="KW-1133">Transmembrane helix</keyword>
<dbReference type="EMBL" id="FN668638">
    <property type="protein sequence ID" value="CBK19707.2"/>
    <property type="molecule type" value="Genomic_DNA"/>
</dbReference>
<reference evidence="10" key="1">
    <citation type="submission" date="2010-02" db="EMBL/GenBank/DDBJ databases">
        <title>Sequencing and annotation of the Blastocystis hominis genome.</title>
        <authorList>
            <person name="Wincker P."/>
        </authorList>
    </citation>
    <scope>NUCLEOTIDE SEQUENCE</scope>
    <source>
        <strain evidence="10">Singapore isolate B</strain>
    </source>
</reference>
<sequence>MSDTFQSNYKNASNVIKNITSILGTIKNNTNGSEAQRQLSRVKQYFAQAQEALKVMRNTASLMNYNSKIQAMGSVREIEQMLATIKKDIARLESKVNKSALVGSDAEEKKKKMAQGLIQLNDTTGILNQVKASAYESESIGHGALEALGSQHEVLIRSNEKVEEVKTNANMSKQLLRDMNRHAIGNKVCAIAIIILLLVAIAVMIYLNITKK</sequence>
<dbReference type="PANTHER" id="PTHR21230">
    <property type="entry name" value="VESICLE TRANSPORT V-SNARE PROTEIN VTI1-RELATED"/>
    <property type="match status" value="1"/>
</dbReference>
<evidence type="ECO:0000256" key="8">
    <source>
        <dbReference type="SAM" id="Phobius"/>
    </source>
</evidence>
<dbReference type="GO" id="GO:0000149">
    <property type="term" value="F:SNARE binding"/>
    <property type="evidence" value="ECO:0007669"/>
    <property type="project" value="TreeGrafter"/>
</dbReference>
<dbReference type="Pfam" id="PF05008">
    <property type="entry name" value="V-SNARE"/>
    <property type="match status" value="1"/>
</dbReference>
<keyword evidence="7 8" id="KW-0472">Membrane</keyword>
<dbReference type="InterPro" id="IPR007705">
    <property type="entry name" value="Vesicle_trsprt_v-SNARE_N"/>
</dbReference>
<dbReference type="CDD" id="cd15890">
    <property type="entry name" value="SNARE_Vti1b"/>
    <property type="match status" value="1"/>
</dbReference>
<dbReference type="GO" id="GO:0005794">
    <property type="term" value="C:Golgi apparatus"/>
    <property type="evidence" value="ECO:0007669"/>
    <property type="project" value="TreeGrafter"/>
</dbReference>
<dbReference type="GO" id="GO:0031201">
    <property type="term" value="C:SNARE complex"/>
    <property type="evidence" value="ECO:0007669"/>
    <property type="project" value="TreeGrafter"/>
</dbReference>
<dbReference type="GO" id="GO:0006886">
    <property type="term" value="P:intracellular protein transport"/>
    <property type="evidence" value="ECO:0007669"/>
    <property type="project" value="InterPro"/>
</dbReference>
<dbReference type="GO" id="GO:0005484">
    <property type="term" value="F:SNAP receptor activity"/>
    <property type="evidence" value="ECO:0007669"/>
    <property type="project" value="TreeGrafter"/>
</dbReference>
<dbReference type="GO" id="GO:0005789">
    <property type="term" value="C:endoplasmic reticulum membrane"/>
    <property type="evidence" value="ECO:0007669"/>
    <property type="project" value="TreeGrafter"/>
</dbReference>
<dbReference type="RefSeq" id="XP_012893755.1">
    <property type="nucleotide sequence ID" value="XM_013038301.1"/>
</dbReference>
<keyword evidence="2" id="KW-0813">Transport</keyword>
<keyword evidence="6" id="KW-0175">Coiled coil</keyword>
<dbReference type="GO" id="GO:0031902">
    <property type="term" value="C:late endosome membrane"/>
    <property type="evidence" value="ECO:0007669"/>
    <property type="project" value="TreeGrafter"/>
</dbReference>
<proteinExistence type="predicted"/>
<evidence type="ECO:0000256" key="6">
    <source>
        <dbReference type="ARBA" id="ARBA00023054"/>
    </source>
</evidence>
<evidence type="ECO:0000259" key="9">
    <source>
        <dbReference type="Pfam" id="PF05008"/>
    </source>
</evidence>
<dbReference type="AlphaFoldDB" id="D8LV68"/>
<evidence type="ECO:0000313" key="11">
    <source>
        <dbReference type="Proteomes" id="UP000008312"/>
    </source>
</evidence>
<comment type="subcellular location">
    <subcellularLocation>
        <location evidence="1">Membrane</location>
        <topology evidence="1">Single-pass type IV membrane protein</topology>
    </subcellularLocation>
</comment>